<dbReference type="Proteomes" id="UP000738349">
    <property type="component" value="Unassembled WGS sequence"/>
</dbReference>
<comment type="caution">
    <text evidence="2">The sequence shown here is derived from an EMBL/GenBank/DDBJ whole genome shotgun (WGS) entry which is preliminary data.</text>
</comment>
<name>A0A9P9F4I1_9HYPO</name>
<protein>
    <submittedName>
        <fullName evidence="2">Uncharacterized protein</fullName>
    </submittedName>
</protein>
<feature type="compositionally biased region" description="Polar residues" evidence="1">
    <location>
        <begin position="240"/>
        <end position="256"/>
    </location>
</feature>
<feature type="region of interest" description="Disordered" evidence="1">
    <location>
        <begin position="461"/>
        <end position="507"/>
    </location>
</feature>
<proteinExistence type="predicted"/>
<evidence type="ECO:0000313" key="3">
    <source>
        <dbReference type="Proteomes" id="UP000738349"/>
    </source>
</evidence>
<dbReference type="OrthoDB" id="4928091at2759"/>
<feature type="region of interest" description="Disordered" evidence="1">
    <location>
        <begin position="1"/>
        <end position="62"/>
    </location>
</feature>
<keyword evidence="3" id="KW-1185">Reference proteome</keyword>
<sequence length="521" mass="57643">MDEQCTHDEQQYTAQSQTPSLDESHQPPRQSLNRGTSHVGSFDSSQGRRGELNAEASSTAGRVSWRSRVSNLQFLQGFRERSSNIRHLRYERGSQESEVEEAEMIINMAPRSFPAEKAITMSSDAHQPPSKRGYNGFGSSRGGRGFTPERANASSTMSGSRLRRFTYIPVPVIPSSSNPAFNRQAPLMVGADTDSVCRGRLRRMQIGATFPSMAQSATDDNSNDDPDDSLTSGPVPCRSLVSNGQTCVPSSSQQNNYIPTLGPDISSYWHEEPPHLTEFASERYTSAPIFNPPASTSLMRKVNQSGKTPDEVAAEKFIGRLLLKQTYDGRFSFSEDESIKATFGLPFLLLVISLRGKLNDFDSVLAIAIVALLEEQFQSCRDLWVLIVRKAVEYITRCDLGPVLEELQQEARKSVKSMGSVMRELKQVDSASETAVTELEKAPISDEGIVPQLDQKEIRRSVKSAGSRVKEPEPVELALKTGSKSEKAPISEKEIAPQLEQQETASKNRWRLLKGSVKVIH</sequence>
<dbReference type="AlphaFoldDB" id="A0A9P9F4I1"/>
<feature type="compositionally biased region" description="Basic and acidic residues" evidence="1">
    <location>
        <begin position="1"/>
        <end position="10"/>
    </location>
</feature>
<organism evidence="2 3">
    <name type="scientific">Dactylonectria macrodidyma</name>
    <dbReference type="NCBI Taxonomy" id="307937"/>
    <lineage>
        <taxon>Eukaryota</taxon>
        <taxon>Fungi</taxon>
        <taxon>Dikarya</taxon>
        <taxon>Ascomycota</taxon>
        <taxon>Pezizomycotina</taxon>
        <taxon>Sordariomycetes</taxon>
        <taxon>Hypocreomycetidae</taxon>
        <taxon>Hypocreales</taxon>
        <taxon>Nectriaceae</taxon>
        <taxon>Dactylonectria</taxon>
    </lineage>
</organism>
<evidence type="ECO:0000313" key="2">
    <source>
        <dbReference type="EMBL" id="KAH7152707.1"/>
    </source>
</evidence>
<gene>
    <name evidence="2" type="ORF">EDB81DRAFT_789514</name>
</gene>
<feature type="compositionally biased region" description="Polar residues" evidence="1">
    <location>
        <begin position="11"/>
        <end position="45"/>
    </location>
</feature>
<feature type="region of interest" description="Disordered" evidence="1">
    <location>
        <begin position="208"/>
        <end position="256"/>
    </location>
</feature>
<feature type="region of interest" description="Disordered" evidence="1">
    <location>
        <begin position="122"/>
        <end position="158"/>
    </location>
</feature>
<reference evidence="2" key="1">
    <citation type="journal article" date="2021" name="Nat. Commun.">
        <title>Genetic determinants of endophytism in the Arabidopsis root mycobiome.</title>
        <authorList>
            <person name="Mesny F."/>
            <person name="Miyauchi S."/>
            <person name="Thiergart T."/>
            <person name="Pickel B."/>
            <person name="Atanasova L."/>
            <person name="Karlsson M."/>
            <person name="Huettel B."/>
            <person name="Barry K.W."/>
            <person name="Haridas S."/>
            <person name="Chen C."/>
            <person name="Bauer D."/>
            <person name="Andreopoulos W."/>
            <person name="Pangilinan J."/>
            <person name="LaButti K."/>
            <person name="Riley R."/>
            <person name="Lipzen A."/>
            <person name="Clum A."/>
            <person name="Drula E."/>
            <person name="Henrissat B."/>
            <person name="Kohler A."/>
            <person name="Grigoriev I.V."/>
            <person name="Martin F.M."/>
            <person name="Hacquard S."/>
        </authorList>
    </citation>
    <scope>NUCLEOTIDE SEQUENCE</scope>
    <source>
        <strain evidence="2">MPI-CAGE-AT-0147</strain>
    </source>
</reference>
<accession>A0A9P9F4I1</accession>
<dbReference type="EMBL" id="JAGMUV010000006">
    <property type="protein sequence ID" value="KAH7152707.1"/>
    <property type="molecule type" value="Genomic_DNA"/>
</dbReference>
<feature type="compositionally biased region" description="Gly residues" evidence="1">
    <location>
        <begin position="135"/>
        <end position="145"/>
    </location>
</feature>
<feature type="compositionally biased region" description="Basic and acidic residues" evidence="1">
    <location>
        <begin position="483"/>
        <end position="495"/>
    </location>
</feature>
<evidence type="ECO:0000256" key="1">
    <source>
        <dbReference type="SAM" id="MobiDB-lite"/>
    </source>
</evidence>